<feature type="topological domain" description="Cytoplasmic" evidence="7">
    <location>
        <begin position="1"/>
        <end position="2155"/>
    </location>
</feature>
<feature type="compositionally biased region" description="Gly residues" evidence="8">
    <location>
        <begin position="1137"/>
        <end position="1149"/>
    </location>
</feature>
<keyword evidence="6" id="KW-0539">Nucleus</keyword>
<feature type="compositionally biased region" description="Basic and acidic residues" evidence="8">
    <location>
        <begin position="660"/>
        <end position="674"/>
    </location>
</feature>
<feature type="compositionally biased region" description="Basic and acidic residues" evidence="8">
    <location>
        <begin position="1503"/>
        <end position="1513"/>
    </location>
</feature>
<feature type="compositionally biased region" description="Low complexity" evidence="8">
    <location>
        <begin position="675"/>
        <end position="687"/>
    </location>
</feature>
<feature type="region of interest" description="Disordered" evidence="8">
    <location>
        <begin position="989"/>
        <end position="1015"/>
    </location>
</feature>
<dbReference type="PANTHER" id="PTHR21524:SF5">
    <property type="entry name" value="SPECTRIN REPEAT CONTAINING NUCLEAR ENVELOPE PROTEIN 2"/>
    <property type="match status" value="1"/>
</dbReference>
<feature type="compositionally biased region" description="Polar residues" evidence="8">
    <location>
        <begin position="1906"/>
        <end position="1919"/>
    </location>
</feature>
<sequence>MKPPSVDMSSVTSNTNTNGIRSAASSATGICNSIVHSSANVCTIISGTGPGGGGTSGTSSSGSSTTTPTHTASASGTAAGVAQAAGNPNSNSTGNNPSCFIKPSLSLNSLPPQGPPEGSEMAQHRLRIDRPYNSLKKKRDTERELWRRSWGSGHSHSSCSLQSSTTNTGLGKDDFWAALQTNYNFIMDTNLLDSCREARGEIEGSVLRDDLEDDVNCCRKALFKPAQTHRFYGDPRLLRQWIKEMENRVARVPSVTETKRLSIEQLQKLAVEHGEIYREIKSNSRAVAACIRSFERDRKSVSTASGKGSLTPEVEASLGSSNTNSGHNSNVGVGPAVGSGSGECKAKENGSSSVKGLERRYHLLYLKAFEIQCLLEGLLDSKTSSSDNNASLSDTDEEPANKLARVSTSSIKSEGSINNETLSNEEWVKVKKLSNAGFDADSEGSDSEIVPKIIAYSGTGNAYNSSSQKQQQENQFNTTPGSSNSGPVVTKSSPSSGNFMMEADINNLSTGTLILDETTLTTSSAAEAAVLLKENILNNNNNASIESSLSVGYDIVDGTALLSSTLDTVNNNGASVNGVSVPKAQNPVVNGAEPQASPRDLVSTPKLNSTSPKGAQKAKGSAVAHKQKRSKVSDSSKFNRSNRKSKNCATFYFKHLETDSELNKDSSERTKSEDSSAGTSSATASSSEGDDEWVYNNGSGEDADESSRQREKNALNKADSVGHGDGEEEKENKPDTIENLNKEELGKSASSGQPTMTVSRESKSKKCLDFSREDAQKGGATPGGRNGGRSLMMTSIGSFGKSSDTSANGGKGAKQQQQHLQQQHPPQYATSSIQRLVLHAETLVRDEIFAKNAAAAAAAAAAGGSTPKTVVKNPHYYHHHHHHHHHNYSSSNNSGSSHQQQRSQPQQASSLPSLSGVVSLGMGPIAAPHDSHSRHGAKAQSQHHHHHHHHGHGRKAEKAMSNLKMNLIEEWLEKQPLDAPVAAPILPASVPTTDCEASGEYTDSDSIARDTDSSEGLANSVATCLQGEQTQTSQEVLNDGTSYPSENSNDVSNDDEGVATDSKGGSSTAMATALSSPSLPATVAGGGGSSVTTVVKRRPHRSAADRPWSVSCMSQLNSSSVEINQYGGVASGVDSGSGGLTESGVGGIPANGAPRASGGAGDESGQAAASGGKGRPLTDHRNFSISESALNTMAVRGGAVSGSSMVGSRGSMKPTSSQQTVVRNSESKGSLKKRKLRPRRKNRIDESGSDESQPPHHSSSTLHLLQLLQYNALTGATGHPLREIQLSGTGGSNSSGAGAVGSTSSRRLLKSESFSGRLRLSDDLITLSSLSGSSSRKSSSVRPTTTRSTKKSQDSEEEFGCSMAKPEFRIGSLTRTRCGSLNLGSLAALANYNLDGVEKIEADLNGTGTGTEEMSSFSEQAWDNYQEKYMSEPYSEDRDTDAARRLLDFGDDYRNFIDSQSDCASSSLSAANVDSLSPPRFRHKSESANKSDANTNSLNRRKRLDEYRMDDRYGNNMNSWSSKSGSPPQSSTNVGGRKHASLAFLEATPLATMPESVGSGSVSAGAIVGGARRRSLRSVDKHNSAAFVRSVSHETSSSSNNEFDEDMEAGVKKLLVQNKIRFANTEALKAKCHLLKPDDYSEIISTCRENVRCLESVLRCQPGTVLTAAKCQDLRDTIVCWEGLLDWSERRVISNQFLADIQILKGVLEELGSKTFNICSTAHIQLAIDQLKNEHKVLQNQRPKMLTLNATVHNWVSNQEQQRKELLDPSVDGRLEQLERDKNFVRCVGGRCGECYDCLNDIRLDTSVNRELKDGITTLYGTWDDAEVRIRNRIENLTTSMMTWKQLEDGLSDFRDILDRDRGKLQGIEGALQSGGGATEEIVNSVKEVVKALAEKVDPLFHEQQRQNVQPGSNDSDLFQQQQQQQQQQQLLLEEATREQENQQLLAPALSACVKLSSNGSLSDSGISDGGGMSDGSLSERERRLSALKRLVKQLEVALAPGSDAMQTITKRLEMAEHDLRSLQSTCRKIIMNEKNHQDQLQQQRDRSATVGTQGSRDTADGNNNNNVSVKNKNKKSPSRKKNRNRSPGHVAASGTSAEVTEAEDEEQLLPLQSQDQAELQREHLLSMQKSAQLGIVQTTKMKLSQNRWVWRITKIAVPVQLALVLVMCAACFFEPHCCDALNTYTMSFTPQLRYMKGPPPI</sequence>
<feature type="compositionally biased region" description="Low complexity" evidence="8">
    <location>
        <begin position="57"/>
        <end position="98"/>
    </location>
</feature>
<feature type="compositionally biased region" description="Basic residues" evidence="8">
    <location>
        <begin position="2072"/>
        <end position="2087"/>
    </location>
</feature>
<evidence type="ECO:0000256" key="6">
    <source>
        <dbReference type="ARBA" id="ARBA00023242"/>
    </source>
</evidence>
<feature type="region of interest" description="Disordered" evidence="8">
    <location>
        <begin position="50"/>
        <end position="141"/>
    </location>
</feature>
<feature type="compositionally biased region" description="Low complexity" evidence="8">
    <location>
        <begin position="1329"/>
        <end position="1347"/>
    </location>
</feature>
<feature type="region of interest" description="Disordered" evidence="8">
    <location>
        <begin position="1905"/>
        <end position="1926"/>
    </location>
</feature>
<accession>A0AAG5CUY5</accession>
<feature type="compositionally biased region" description="Low complexity" evidence="8">
    <location>
        <begin position="888"/>
        <end position="924"/>
    </location>
</feature>
<evidence type="ECO:0000256" key="8">
    <source>
        <dbReference type="SAM" id="MobiDB-lite"/>
    </source>
</evidence>
<keyword evidence="5 7" id="KW-0472">Membrane</keyword>
<feature type="region of interest" description="Disordered" evidence="8">
    <location>
        <begin position="879"/>
        <end position="958"/>
    </location>
</feature>
<evidence type="ECO:0000256" key="7">
    <source>
        <dbReference type="PROSITE-ProRule" id="PRU00385"/>
    </source>
</evidence>
<dbReference type="InterPro" id="IPR012315">
    <property type="entry name" value="KASH"/>
</dbReference>
<feature type="compositionally biased region" description="Basic and acidic residues" evidence="8">
    <location>
        <begin position="2036"/>
        <end position="2048"/>
    </location>
</feature>
<dbReference type="EnsemblMetazoa" id="ENSAATROPT002791">
    <property type="protein sequence ID" value="ENSAATROPP002682"/>
    <property type="gene ID" value="ENSAATROPG002213"/>
</dbReference>
<dbReference type="GO" id="GO:0048471">
    <property type="term" value="C:perinuclear region of cytoplasm"/>
    <property type="evidence" value="ECO:0007669"/>
    <property type="project" value="TreeGrafter"/>
</dbReference>
<dbReference type="GO" id="GO:0006997">
    <property type="term" value="P:nucleus organization"/>
    <property type="evidence" value="ECO:0007669"/>
    <property type="project" value="TreeGrafter"/>
</dbReference>
<evidence type="ECO:0000256" key="5">
    <source>
        <dbReference type="ARBA" id="ARBA00023136"/>
    </source>
</evidence>
<feature type="compositionally biased region" description="Polar residues" evidence="8">
    <location>
        <begin position="1028"/>
        <end position="1051"/>
    </location>
</feature>
<keyword evidence="3 7" id="KW-0812">Transmembrane</keyword>
<feature type="compositionally biased region" description="Basic and acidic residues" evidence="8">
    <location>
        <begin position="705"/>
        <end position="746"/>
    </location>
</feature>
<feature type="region of interest" description="Disordered" evidence="8">
    <location>
        <begin position="577"/>
        <end position="642"/>
    </location>
</feature>
<proteinExistence type="inferred from homology"/>
<feature type="compositionally biased region" description="Polar residues" evidence="8">
    <location>
        <begin position="406"/>
        <end position="417"/>
    </location>
</feature>
<feature type="compositionally biased region" description="Low complexity" evidence="8">
    <location>
        <begin position="464"/>
        <end position="477"/>
    </location>
</feature>
<feature type="compositionally biased region" description="Basic and acidic residues" evidence="8">
    <location>
        <begin position="760"/>
        <end position="776"/>
    </location>
</feature>
<feature type="region of interest" description="Disordered" evidence="8">
    <location>
        <begin position="1329"/>
        <end position="1360"/>
    </location>
</feature>
<feature type="compositionally biased region" description="Polar residues" evidence="8">
    <location>
        <begin position="1063"/>
        <end position="1079"/>
    </location>
</feature>
<feature type="domain" description="KASH" evidence="9">
    <location>
        <begin position="2147"/>
        <end position="2202"/>
    </location>
</feature>
<dbReference type="Pfam" id="PF10541">
    <property type="entry name" value="KASH"/>
    <property type="match status" value="1"/>
</dbReference>
<feature type="compositionally biased region" description="Polar residues" evidence="8">
    <location>
        <begin position="748"/>
        <end position="759"/>
    </location>
</feature>
<feature type="compositionally biased region" description="Low complexity" evidence="8">
    <location>
        <begin position="1199"/>
        <end position="1212"/>
    </location>
</feature>
<feature type="region of interest" description="Disordered" evidence="8">
    <location>
        <begin position="1959"/>
        <end position="1981"/>
    </location>
</feature>
<reference evidence="10" key="1">
    <citation type="submission" date="2024-04" db="UniProtKB">
        <authorList>
            <consortium name="EnsemblMetazoa"/>
        </authorList>
    </citation>
    <scope>IDENTIFICATION</scope>
    <source>
        <strain evidence="10">EBRO</strain>
    </source>
</reference>
<dbReference type="GO" id="GO:0031965">
    <property type="term" value="C:nuclear membrane"/>
    <property type="evidence" value="ECO:0007669"/>
    <property type="project" value="UniProtKB-SubCell"/>
</dbReference>
<feature type="region of interest" description="Disordered" evidence="8">
    <location>
        <begin position="383"/>
        <end position="417"/>
    </location>
</feature>
<name>A0AAG5CUY5_ANOAO</name>
<feature type="compositionally biased region" description="Polar residues" evidence="8">
    <location>
        <begin position="792"/>
        <end position="808"/>
    </location>
</feature>
<evidence type="ECO:0000313" key="11">
    <source>
        <dbReference type="Proteomes" id="UP000075880"/>
    </source>
</evidence>
<dbReference type="Proteomes" id="UP000075880">
    <property type="component" value="Unassembled WGS sequence"/>
</dbReference>
<protein>
    <recommendedName>
        <fullName evidence="9">KASH domain-containing protein</fullName>
    </recommendedName>
</protein>
<feature type="compositionally biased region" description="Basic residues" evidence="8">
    <location>
        <begin position="1230"/>
        <end position="1242"/>
    </location>
</feature>
<feature type="compositionally biased region" description="Low complexity" evidence="8">
    <location>
        <begin position="319"/>
        <end position="334"/>
    </location>
</feature>
<feature type="compositionally biased region" description="Low complexity" evidence="8">
    <location>
        <begin position="1294"/>
        <end position="1305"/>
    </location>
</feature>
<feature type="compositionally biased region" description="Low complexity" evidence="8">
    <location>
        <begin position="815"/>
        <end position="827"/>
    </location>
</feature>
<feature type="compositionally biased region" description="Polar residues" evidence="8">
    <location>
        <begin position="7"/>
        <end position="20"/>
    </location>
</feature>
<dbReference type="SMART" id="SM01249">
    <property type="entry name" value="KASH"/>
    <property type="match status" value="1"/>
</dbReference>
<feature type="compositionally biased region" description="Polar residues" evidence="8">
    <location>
        <begin position="1213"/>
        <end position="1224"/>
    </location>
</feature>
<keyword evidence="4" id="KW-1133">Transmembrane helix</keyword>
<dbReference type="GO" id="GO:0007097">
    <property type="term" value="P:nuclear migration"/>
    <property type="evidence" value="ECO:0007669"/>
    <property type="project" value="TreeGrafter"/>
</dbReference>
<comment type="similarity">
    <text evidence="2">Belongs to the nesprin family.</text>
</comment>
<feature type="region of interest" description="Disordered" evidence="8">
    <location>
        <begin position="1199"/>
        <end position="1261"/>
    </location>
</feature>
<feature type="region of interest" description="Disordered" evidence="8">
    <location>
        <begin position="2036"/>
        <end position="2108"/>
    </location>
</feature>
<evidence type="ECO:0000259" key="9">
    <source>
        <dbReference type="PROSITE" id="PS51049"/>
    </source>
</evidence>
<dbReference type="PROSITE" id="PS51049">
    <property type="entry name" value="KASH"/>
    <property type="match status" value="1"/>
</dbReference>
<feature type="region of interest" description="Disordered" evidence="8">
    <location>
        <begin position="1283"/>
        <end position="1308"/>
    </location>
</feature>
<feature type="region of interest" description="Disordered" evidence="8">
    <location>
        <begin position="301"/>
        <end position="351"/>
    </location>
</feature>
<feature type="region of interest" description="Disordered" evidence="8">
    <location>
        <begin position="1137"/>
        <end position="1180"/>
    </location>
</feature>
<evidence type="ECO:0000256" key="2">
    <source>
        <dbReference type="ARBA" id="ARBA00008619"/>
    </source>
</evidence>
<feature type="compositionally biased region" description="Polar residues" evidence="8">
    <location>
        <begin position="383"/>
        <end position="393"/>
    </location>
</feature>
<feature type="topological domain" description="Perinuclear space" evidence="7">
    <location>
        <begin position="2177"/>
        <end position="2202"/>
    </location>
</feature>
<feature type="region of interest" description="Disordered" evidence="8">
    <location>
        <begin position="660"/>
        <end position="828"/>
    </location>
</feature>
<comment type="subcellular location">
    <subcellularLocation>
        <location evidence="1">Nucleus membrane</location>
    </subcellularLocation>
</comment>
<feature type="region of interest" description="Disordered" evidence="8">
    <location>
        <begin position="1028"/>
        <end position="1108"/>
    </location>
</feature>
<evidence type="ECO:0000256" key="1">
    <source>
        <dbReference type="ARBA" id="ARBA00004126"/>
    </source>
</evidence>
<dbReference type="PANTHER" id="PTHR21524">
    <property type="entry name" value="SPECTRIN REPEAT CONTAINING NUCLEAR ENVELOPE PROTEIN 2"/>
    <property type="match status" value="1"/>
</dbReference>
<feature type="region of interest" description="Disordered" evidence="8">
    <location>
        <begin position="461"/>
        <end position="497"/>
    </location>
</feature>
<feature type="region of interest" description="Disordered" evidence="8">
    <location>
        <begin position="1470"/>
        <end position="1538"/>
    </location>
</feature>
<dbReference type="GO" id="GO:0019894">
    <property type="term" value="F:kinesin binding"/>
    <property type="evidence" value="ECO:0007669"/>
    <property type="project" value="TreeGrafter"/>
</dbReference>
<feature type="compositionally biased region" description="Polar residues" evidence="8">
    <location>
        <begin position="478"/>
        <end position="497"/>
    </location>
</feature>
<evidence type="ECO:0000256" key="3">
    <source>
        <dbReference type="ARBA" id="ARBA00022692"/>
    </source>
</evidence>
<feature type="region of interest" description="Disordered" evidence="8">
    <location>
        <begin position="1"/>
        <end position="20"/>
    </location>
</feature>
<feature type="compositionally biased region" description="Low complexity" evidence="8">
    <location>
        <begin position="1515"/>
        <end position="1533"/>
    </location>
</feature>
<evidence type="ECO:0000313" key="10">
    <source>
        <dbReference type="EnsemblMetazoa" id="ENSAATROPP002682"/>
    </source>
</evidence>
<evidence type="ECO:0000256" key="4">
    <source>
        <dbReference type="ARBA" id="ARBA00022989"/>
    </source>
</evidence>
<feature type="compositionally biased region" description="Basic residues" evidence="8">
    <location>
        <begin position="932"/>
        <end position="955"/>
    </location>
</feature>
<keyword evidence="11" id="KW-1185">Reference proteome</keyword>
<organism evidence="10 11">
    <name type="scientific">Anopheles atroparvus</name>
    <name type="common">European mosquito</name>
    <dbReference type="NCBI Taxonomy" id="41427"/>
    <lineage>
        <taxon>Eukaryota</taxon>
        <taxon>Metazoa</taxon>
        <taxon>Ecdysozoa</taxon>
        <taxon>Arthropoda</taxon>
        <taxon>Hexapoda</taxon>
        <taxon>Insecta</taxon>
        <taxon>Pterygota</taxon>
        <taxon>Neoptera</taxon>
        <taxon>Endopterygota</taxon>
        <taxon>Diptera</taxon>
        <taxon>Nematocera</taxon>
        <taxon>Culicoidea</taxon>
        <taxon>Culicidae</taxon>
        <taxon>Anophelinae</taxon>
        <taxon>Anopheles</taxon>
    </lineage>
</organism>
<dbReference type="GO" id="GO:0007010">
    <property type="term" value="P:cytoskeleton organization"/>
    <property type="evidence" value="ECO:0007669"/>
    <property type="project" value="TreeGrafter"/>
</dbReference>